<dbReference type="InterPro" id="IPR029146">
    <property type="entry name" value="Ten1_animal_plant"/>
</dbReference>
<dbReference type="Pfam" id="PF15490">
    <property type="entry name" value="Ten1_2"/>
    <property type="match status" value="1"/>
</dbReference>
<dbReference type="InterPro" id="IPR012340">
    <property type="entry name" value="NA-bd_OB-fold"/>
</dbReference>
<evidence type="ECO:0000313" key="2">
    <source>
        <dbReference type="Proteomes" id="UP000076727"/>
    </source>
</evidence>
<dbReference type="Proteomes" id="UP000076727">
    <property type="component" value="Unassembled WGS sequence"/>
</dbReference>
<keyword evidence="2" id="KW-1185">Reference proteome</keyword>
<dbReference type="GO" id="GO:0003697">
    <property type="term" value="F:single-stranded DNA binding"/>
    <property type="evidence" value="ECO:0007669"/>
    <property type="project" value="InterPro"/>
</dbReference>
<proteinExistence type="predicted"/>
<dbReference type="EMBL" id="KV429079">
    <property type="protein sequence ID" value="KZT67148.1"/>
    <property type="molecule type" value="Genomic_DNA"/>
</dbReference>
<sequence length="160" mass="18238">MTTHTKQQTESATLCRIASIAPQQVSRKLRVAGRILVYDHHTSVMLLGDGNSAVLVDLALCLDPFKPTPWLRESNSTVMVIGSLEELETPYPLIELPLHARPVEVDLQLILRALSVRETRQLDLELWKRAITMREQYTTSRNYQPEESIAHAELHPFNEK</sequence>
<gene>
    <name evidence="1" type="ORF">DAEQUDRAFT_694477</name>
</gene>
<protein>
    <submittedName>
        <fullName evidence="1">Uncharacterized protein</fullName>
    </submittedName>
</protein>
<dbReference type="GO" id="GO:1990879">
    <property type="term" value="C:CST complex"/>
    <property type="evidence" value="ECO:0007669"/>
    <property type="project" value="InterPro"/>
</dbReference>
<dbReference type="AlphaFoldDB" id="A0A165NMH6"/>
<dbReference type="Gene3D" id="2.40.50.140">
    <property type="entry name" value="Nucleic acid-binding proteins"/>
    <property type="match status" value="1"/>
</dbReference>
<reference evidence="1 2" key="1">
    <citation type="journal article" date="2016" name="Mol. Biol. Evol.">
        <title>Comparative Genomics of Early-Diverging Mushroom-Forming Fungi Provides Insights into the Origins of Lignocellulose Decay Capabilities.</title>
        <authorList>
            <person name="Nagy L.G."/>
            <person name="Riley R."/>
            <person name="Tritt A."/>
            <person name="Adam C."/>
            <person name="Daum C."/>
            <person name="Floudas D."/>
            <person name="Sun H."/>
            <person name="Yadav J.S."/>
            <person name="Pangilinan J."/>
            <person name="Larsson K.H."/>
            <person name="Matsuura K."/>
            <person name="Barry K."/>
            <person name="Labutti K."/>
            <person name="Kuo R."/>
            <person name="Ohm R.A."/>
            <person name="Bhattacharya S.S."/>
            <person name="Shirouzu T."/>
            <person name="Yoshinaga Y."/>
            <person name="Martin F.M."/>
            <person name="Grigoriev I.V."/>
            <person name="Hibbett D.S."/>
        </authorList>
    </citation>
    <scope>NUCLEOTIDE SEQUENCE [LARGE SCALE GENOMIC DNA]</scope>
    <source>
        <strain evidence="1 2">L-15889</strain>
    </source>
</reference>
<name>A0A165NMH6_9APHY</name>
<evidence type="ECO:0000313" key="1">
    <source>
        <dbReference type="EMBL" id="KZT67148.1"/>
    </source>
</evidence>
<organism evidence="1 2">
    <name type="scientific">Daedalea quercina L-15889</name>
    <dbReference type="NCBI Taxonomy" id="1314783"/>
    <lineage>
        <taxon>Eukaryota</taxon>
        <taxon>Fungi</taxon>
        <taxon>Dikarya</taxon>
        <taxon>Basidiomycota</taxon>
        <taxon>Agaricomycotina</taxon>
        <taxon>Agaricomycetes</taxon>
        <taxon>Polyporales</taxon>
        <taxon>Fomitopsis</taxon>
    </lineage>
</organism>
<dbReference type="OrthoDB" id="3258172at2759"/>
<accession>A0A165NMH6</accession>